<gene>
    <name evidence="13" type="ORF">FEM48_Zijuj08G0027100</name>
</gene>
<evidence type="ECO:0000256" key="4">
    <source>
        <dbReference type="ARBA" id="ARBA00012251"/>
    </source>
</evidence>
<evidence type="ECO:0000313" key="14">
    <source>
        <dbReference type="Proteomes" id="UP000813462"/>
    </source>
</evidence>
<evidence type="ECO:0000256" key="8">
    <source>
        <dbReference type="ARBA" id="ARBA00022771"/>
    </source>
</evidence>
<dbReference type="GO" id="GO:0008270">
    <property type="term" value="F:zinc ion binding"/>
    <property type="evidence" value="ECO:0007669"/>
    <property type="project" value="UniProtKB-KW"/>
</dbReference>
<dbReference type="InterPro" id="IPR031127">
    <property type="entry name" value="E3_UB_ligase_RBR"/>
</dbReference>
<evidence type="ECO:0000256" key="2">
    <source>
        <dbReference type="ARBA" id="ARBA00001947"/>
    </source>
</evidence>
<dbReference type="Gene3D" id="1.20.120.1750">
    <property type="match status" value="1"/>
</dbReference>
<name>A0A978UWI7_ZIZJJ</name>
<comment type="catalytic activity">
    <reaction evidence="1">
        <text>[E2 ubiquitin-conjugating enzyme]-S-ubiquitinyl-L-cysteine + [acceptor protein]-L-lysine = [E2 ubiquitin-conjugating enzyme]-L-cysteine + [acceptor protein]-N(6)-ubiquitinyl-L-lysine.</text>
        <dbReference type="EC" id="2.3.2.31"/>
    </reaction>
</comment>
<feature type="compositionally biased region" description="Acidic residues" evidence="11">
    <location>
        <begin position="131"/>
        <end position="144"/>
    </location>
</feature>
<accession>A0A978UWI7</accession>
<evidence type="ECO:0000313" key="13">
    <source>
        <dbReference type="EMBL" id="KAH7519353.1"/>
    </source>
</evidence>
<dbReference type="EC" id="2.3.2.31" evidence="4"/>
<dbReference type="InterPro" id="IPR044066">
    <property type="entry name" value="TRIAD_supradom"/>
</dbReference>
<evidence type="ECO:0000256" key="10">
    <source>
        <dbReference type="ARBA" id="ARBA00022833"/>
    </source>
</evidence>
<proteinExistence type="predicted"/>
<keyword evidence="8" id="KW-0863">Zinc-finger</keyword>
<evidence type="ECO:0000256" key="5">
    <source>
        <dbReference type="ARBA" id="ARBA00022679"/>
    </source>
</evidence>
<dbReference type="InterPro" id="IPR002867">
    <property type="entry name" value="IBR_dom"/>
</dbReference>
<evidence type="ECO:0000256" key="7">
    <source>
        <dbReference type="ARBA" id="ARBA00022737"/>
    </source>
</evidence>
<keyword evidence="6" id="KW-0479">Metal-binding</keyword>
<evidence type="ECO:0000256" key="6">
    <source>
        <dbReference type="ARBA" id="ARBA00022723"/>
    </source>
</evidence>
<dbReference type="Pfam" id="PF01485">
    <property type="entry name" value="IBR"/>
    <property type="match status" value="1"/>
</dbReference>
<dbReference type="PANTHER" id="PTHR11685">
    <property type="entry name" value="RBR FAMILY RING FINGER AND IBR DOMAIN-CONTAINING"/>
    <property type="match status" value="1"/>
</dbReference>
<evidence type="ECO:0000259" key="12">
    <source>
        <dbReference type="PROSITE" id="PS51873"/>
    </source>
</evidence>
<dbReference type="Gene3D" id="3.30.40.10">
    <property type="entry name" value="Zinc/RING finger domain, C3HC4 (zinc finger)"/>
    <property type="match status" value="1"/>
</dbReference>
<evidence type="ECO:0000256" key="3">
    <source>
        <dbReference type="ARBA" id="ARBA00004906"/>
    </source>
</evidence>
<reference evidence="13" key="1">
    <citation type="journal article" date="2021" name="Front. Plant Sci.">
        <title>Chromosome-Scale Genome Assembly for Chinese Sour Jujube and Insights Into Its Genome Evolution and Domestication Signature.</title>
        <authorList>
            <person name="Shen L.-Y."/>
            <person name="Luo H."/>
            <person name="Wang X.-L."/>
            <person name="Wang X.-M."/>
            <person name="Qiu X.-J."/>
            <person name="Liu H."/>
            <person name="Zhou S.-S."/>
            <person name="Jia K.-H."/>
            <person name="Nie S."/>
            <person name="Bao Y.-T."/>
            <person name="Zhang R.-G."/>
            <person name="Yun Q.-Z."/>
            <person name="Chai Y.-H."/>
            <person name="Lu J.-Y."/>
            <person name="Li Y."/>
            <person name="Zhao S.-W."/>
            <person name="Mao J.-F."/>
            <person name="Jia S.-G."/>
            <person name="Mao Y.-M."/>
        </authorList>
    </citation>
    <scope>NUCLEOTIDE SEQUENCE</scope>
    <source>
        <strain evidence="13">AT0</strain>
        <tissue evidence="13">Leaf</tissue>
    </source>
</reference>
<comment type="pathway">
    <text evidence="3">Protein modification; protein ubiquitination.</text>
</comment>
<comment type="caution">
    <text evidence="13">The sequence shown here is derived from an EMBL/GenBank/DDBJ whole genome shotgun (WGS) entry which is preliminary data.</text>
</comment>
<evidence type="ECO:0000256" key="1">
    <source>
        <dbReference type="ARBA" id="ARBA00001798"/>
    </source>
</evidence>
<dbReference type="GO" id="GO:0016567">
    <property type="term" value="P:protein ubiquitination"/>
    <property type="evidence" value="ECO:0007669"/>
    <property type="project" value="InterPro"/>
</dbReference>
<feature type="compositionally biased region" description="Basic and acidic residues" evidence="11">
    <location>
        <begin position="12"/>
        <end position="21"/>
    </location>
</feature>
<dbReference type="EMBL" id="JAEACU010000008">
    <property type="protein sequence ID" value="KAH7519353.1"/>
    <property type="molecule type" value="Genomic_DNA"/>
</dbReference>
<dbReference type="InterPro" id="IPR013083">
    <property type="entry name" value="Znf_RING/FYVE/PHD"/>
</dbReference>
<dbReference type="CDD" id="cd22582">
    <property type="entry name" value="BRcat_RBR_unk"/>
    <property type="match status" value="1"/>
</dbReference>
<sequence>MRDQLKLAKEIVMKEQDHHQESTGSKSKAKTVVEEAFLSDDDDDEPGVEILEVAEEDDKTFYIHKPILQKATDNSSSNSISIRNSDFDLERHLKFDIMNSLLEIINPTSSGNLNIHHHHLPQQVDPPPPENFDDQNETSDGGDDEFIKYPNKTNNPLGKVKYLTSPTQSHSSSLIIIENGQSSNSNSTKDDQSCFDCEICVETKSASECFGVKGCRHAYIVSKLKENITNIGCPVPDCQGFLDPDYCCSIIPPMMFKRWGFALCEGAIPEYEKFYCPHRDCSALLIDDGKKITGQWECPHCKRMFCVQCKVPWHDSITCEEFQRNNVNELGKEDGILIYLAETKQWRRCPSCNYFVEKVRGCMYVKCRCGNHIRRSMQRNCPHCAGAKVKSIYAVES</sequence>
<keyword evidence="10" id="KW-0862">Zinc</keyword>
<dbReference type="AlphaFoldDB" id="A0A978UWI7"/>
<evidence type="ECO:0000256" key="11">
    <source>
        <dbReference type="SAM" id="MobiDB-lite"/>
    </source>
</evidence>
<comment type="cofactor">
    <cofactor evidence="2">
        <name>Zn(2+)</name>
        <dbReference type="ChEBI" id="CHEBI:29105"/>
    </cofactor>
</comment>
<keyword evidence="5" id="KW-0808">Transferase</keyword>
<dbReference type="GO" id="GO:0061630">
    <property type="term" value="F:ubiquitin protein ligase activity"/>
    <property type="evidence" value="ECO:0007669"/>
    <property type="project" value="UniProtKB-EC"/>
</dbReference>
<keyword evidence="9" id="KW-0833">Ubl conjugation pathway</keyword>
<dbReference type="SMART" id="SM00647">
    <property type="entry name" value="IBR"/>
    <property type="match status" value="1"/>
</dbReference>
<dbReference type="SUPFAM" id="SSF57850">
    <property type="entry name" value="RING/U-box"/>
    <property type="match status" value="3"/>
</dbReference>
<dbReference type="PROSITE" id="PS51873">
    <property type="entry name" value="TRIAD"/>
    <property type="match status" value="1"/>
</dbReference>
<organism evidence="13 14">
    <name type="scientific">Ziziphus jujuba var. spinosa</name>
    <dbReference type="NCBI Taxonomy" id="714518"/>
    <lineage>
        <taxon>Eukaryota</taxon>
        <taxon>Viridiplantae</taxon>
        <taxon>Streptophyta</taxon>
        <taxon>Embryophyta</taxon>
        <taxon>Tracheophyta</taxon>
        <taxon>Spermatophyta</taxon>
        <taxon>Magnoliopsida</taxon>
        <taxon>eudicotyledons</taxon>
        <taxon>Gunneridae</taxon>
        <taxon>Pentapetalae</taxon>
        <taxon>rosids</taxon>
        <taxon>fabids</taxon>
        <taxon>Rosales</taxon>
        <taxon>Rhamnaceae</taxon>
        <taxon>Paliureae</taxon>
        <taxon>Ziziphus</taxon>
    </lineage>
</organism>
<keyword evidence="7" id="KW-0677">Repeat</keyword>
<feature type="region of interest" description="Disordered" evidence="11">
    <location>
        <begin position="12"/>
        <end position="31"/>
    </location>
</feature>
<evidence type="ECO:0000256" key="9">
    <source>
        <dbReference type="ARBA" id="ARBA00022786"/>
    </source>
</evidence>
<dbReference type="Proteomes" id="UP000813462">
    <property type="component" value="Unassembled WGS sequence"/>
</dbReference>
<feature type="region of interest" description="Disordered" evidence="11">
    <location>
        <begin position="113"/>
        <end position="153"/>
    </location>
</feature>
<dbReference type="OrthoDB" id="10009520at2759"/>
<feature type="domain" description="RING-type" evidence="12">
    <location>
        <begin position="193"/>
        <end position="397"/>
    </location>
</feature>
<protein>
    <recommendedName>
        <fullName evidence="4">RBR-type E3 ubiquitin transferase</fullName>
        <ecNumber evidence="4">2.3.2.31</ecNumber>
    </recommendedName>
</protein>